<feature type="domain" description="Protein kinase" evidence="10">
    <location>
        <begin position="1051"/>
        <end position="1339"/>
    </location>
</feature>
<feature type="binding site" evidence="8">
    <location>
        <position position="1418"/>
    </location>
    <ligand>
        <name>ATP</name>
        <dbReference type="ChEBI" id="CHEBI:30616"/>
    </ligand>
</feature>
<feature type="domain" description="Protein kinase" evidence="10">
    <location>
        <begin position="1390"/>
        <end position="1643"/>
    </location>
</feature>
<dbReference type="CDD" id="cd14132">
    <property type="entry name" value="STKc_CK2_alpha"/>
    <property type="match status" value="1"/>
</dbReference>
<dbReference type="GO" id="GO:0006357">
    <property type="term" value="P:regulation of transcription by RNA polymerase II"/>
    <property type="evidence" value="ECO:0007669"/>
    <property type="project" value="UniProtKB-ARBA"/>
</dbReference>
<evidence type="ECO:0000256" key="7">
    <source>
        <dbReference type="ARBA" id="ARBA00048679"/>
    </source>
</evidence>
<dbReference type="GO" id="GO:0005524">
    <property type="term" value="F:ATP binding"/>
    <property type="evidence" value="ECO:0007669"/>
    <property type="project" value="UniProtKB-UniRule"/>
</dbReference>
<keyword evidence="9" id="KW-0539">Nucleus</keyword>
<dbReference type="PANTHER" id="PTHR24054:SF0">
    <property type="entry name" value="CASEIN KINASE II SUBUNIT ALPHA"/>
    <property type="match status" value="1"/>
</dbReference>
<evidence type="ECO:0000256" key="6">
    <source>
        <dbReference type="ARBA" id="ARBA00047899"/>
    </source>
</evidence>
<evidence type="ECO:0000256" key="3">
    <source>
        <dbReference type="ARBA" id="ARBA00022741"/>
    </source>
</evidence>
<feature type="domain" description="Protein kinase" evidence="10">
    <location>
        <begin position="85"/>
        <end position="374"/>
    </location>
</feature>
<keyword evidence="12" id="KW-1185">Reference proteome</keyword>
<name>A0AAD5XZJ3_9FUNG</name>
<evidence type="ECO:0000256" key="2">
    <source>
        <dbReference type="ARBA" id="ARBA00022679"/>
    </source>
</evidence>
<keyword evidence="4 9" id="KW-0418">Kinase</keyword>
<comment type="subcellular location">
    <subcellularLocation>
        <location evidence="9">Nucleus</location>
    </subcellularLocation>
</comment>
<dbReference type="GO" id="GO:0106310">
    <property type="term" value="F:protein serine kinase activity"/>
    <property type="evidence" value="ECO:0007669"/>
    <property type="project" value="UniProtKB-UniRule"/>
</dbReference>
<comment type="function">
    <text evidence="9">Catalytic subunit of a constitutively active serine/threonine-protein kinase complex that phosphorylates a large number of substrates containing acidic residues C-terminal to the phosphorylated serine or threonine.</text>
</comment>
<dbReference type="Pfam" id="PF00069">
    <property type="entry name" value="Pkinase"/>
    <property type="match status" value="6"/>
</dbReference>
<comment type="subunit">
    <text evidence="9">Heterotetramer.</text>
</comment>
<evidence type="ECO:0000313" key="11">
    <source>
        <dbReference type="EMBL" id="KAJ3227978.1"/>
    </source>
</evidence>
<comment type="catalytic activity">
    <reaction evidence="7 9">
        <text>L-seryl-[protein] + ATP = O-phospho-L-seryl-[protein] + ADP + H(+)</text>
        <dbReference type="Rhea" id="RHEA:17989"/>
        <dbReference type="Rhea" id="RHEA-COMP:9863"/>
        <dbReference type="Rhea" id="RHEA-COMP:11604"/>
        <dbReference type="ChEBI" id="CHEBI:15378"/>
        <dbReference type="ChEBI" id="CHEBI:29999"/>
        <dbReference type="ChEBI" id="CHEBI:30616"/>
        <dbReference type="ChEBI" id="CHEBI:83421"/>
        <dbReference type="ChEBI" id="CHEBI:456216"/>
        <dbReference type="EC" id="2.7.11.1"/>
    </reaction>
</comment>
<dbReference type="InterPro" id="IPR045216">
    <property type="entry name" value="CK2_alpha"/>
</dbReference>
<dbReference type="GO" id="GO:0051726">
    <property type="term" value="P:regulation of cell cycle"/>
    <property type="evidence" value="ECO:0007669"/>
    <property type="project" value="TreeGrafter"/>
</dbReference>
<keyword evidence="3 8" id="KW-0547">Nucleotide-binding</keyword>
<comment type="caution">
    <text evidence="11">The sequence shown here is derived from an EMBL/GenBank/DDBJ whole genome shotgun (WGS) entry which is preliminary data.</text>
</comment>
<dbReference type="EMBL" id="JADGJW010000008">
    <property type="protein sequence ID" value="KAJ3227978.1"/>
    <property type="molecule type" value="Genomic_DNA"/>
</dbReference>
<dbReference type="InterPro" id="IPR017441">
    <property type="entry name" value="Protein_kinase_ATP_BS"/>
</dbReference>
<dbReference type="InterPro" id="IPR008271">
    <property type="entry name" value="Ser/Thr_kinase_AS"/>
</dbReference>
<evidence type="ECO:0000256" key="8">
    <source>
        <dbReference type="PROSITE-ProRule" id="PRU10141"/>
    </source>
</evidence>
<keyword evidence="5 8" id="KW-0067">ATP-binding</keyword>
<dbReference type="SMART" id="SM00220">
    <property type="entry name" value="S_TKc"/>
    <property type="match status" value="5"/>
</dbReference>
<feature type="domain" description="Protein kinase" evidence="10">
    <location>
        <begin position="762"/>
        <end position="1052"/>
    </location>
</feature>
<dbReference type="PROSITE" id="PS50011">
    <property type="entry name" value="PROTEIN_KINASE_DOM"/>
    <property type="match status" value="6"/>
</dbReference>
<dbReference type="PROSITE" id="PS00108">
    <property type="entry name" value="PROTEIN_KINASE_ST"/>
    <property type="match status" value="3"/>
</dbReference>
<sequence>MYFFQLNSFHIKENVSPIEKLKNDNIDIPLKESDSTGDNFKNHFSPELQPSKFISKVYPFVNKLKPDSYFNWENEIFDCPKADHFTKGGRLGSGKYSNVIAAFDIKNKRNVALKIIKKNMEKRVRREILILKNLKSGPHVVQYFGCFTDPITEEVNLVFEKLDNKNWKDQYPKLSLNQIKVLLFNLLEALDFAHSMGIIHRDIKPGNIVFEEKTNTLKLLDWGLSDFYFPEVVKSVRVASRYYKSPELLLRFGEYDYSLDIWSTGCVMAGLIFKENYFFSGDNDFDQLAVITEVLGGADLTKYVEKLSINITNEDIKAVISRTKEASKIPFVSFVDPEYPEFASADALDLLEKMLRYDHEDRISAKEALRHPLFYNIEEIKVLALRDSDNYFSPQKLDLFKGYKRTENTLLNCEISNLRVGEEDKFLFDNELFLFGYLNEKKKVILKKCDINDTSKMKKEIFFYENFKKSGFVLDYLGCHNSMSGRYLIFRNLPEEEENRAHRYSIKLYRNLNLRRIKVLIKNFFKILHEIHANDVILNNLAKGNVYFNSQLEIKILNFEEALFLQENKSVENNHLNSFYFTPPEALLNDIPNFSSDIWSVGIFREDYFFDYYPNPAYNNSKANQLFAIADVLGGTDLKNYISKFNINVTAEDVKKVLYTFRTTHRLDLKEFKDVKFQSYASSDVITLLNQILIYDKNIRLTAREALDSPFFDFLPTDIDNFPPPPFPVSNVYPFVNENQPDSYFTWDDSDLLTKCPFSNTVKKLDVIDAGAYSEVYSAVDTTTNHSVVVKAVYEDSMDYIAREILILENLKGGVNIVDYLGCFADRNSKGVNLVFEKLNNRNWKEQFFSLHLNQIKQLIFGVLKSLDFLHSKGIIHRDIKPANIIFDEKNNDVKLIDFGHAEFYFSHHKKSLKISTMAYKAPEVLLEYPFYDYSLDIWSLGCILAGLIFKENFFFMGESYVHQLYLISNVLGTSDLLQYIEFLGIELYNNKDLKQMINSQGAVKKSKWTDFIEPSFFHLADKDALDLLSRMLVFNHLDRISAREALSHPFFSNFELKAGYFVPTPINYISDIYPFVNEEKNEIEYNSTLMNVSTTCHSYSLVKKQESSAEECVFVKSLKSKEDGLFKKELLILKNLSGGKNIVEFLNCYKETQAVQYSHSHGSIHRNINPDSVIFNETTNDVSLINWEFAEFYFPYKERSTKGGMLNYKSPELLLKYQKYDYASDIWSIGCILAEMILKYDRLFEGDTPSGILEVMIVILGEKELFFFLEKFGIYLGDRDLKKVANRIDTQKIDINLIASPLHRRFATESALDLIKKMLQFNPEARITAKNALQHSFFAEMESKEDDDIIQLKYEKNYVSKVYAYVHNNPKKYEWEKADLELLCTVDNYARGKMVGSGEYSNVYSGRNNASNEVVLKVIDKGEEELVGNEILILSDLKGGKNIVDYFGCFFDSQALDYAHSRGIMHRDIKPDNIIFDTEKNSLKLIDWGSASHYSVHQKRSLHVASRYYKSPELLLGFRNYDYSIDVWGAGAILAGMIFRKNGAFFEGKDTTHQLEIIIKTLGGENVIKYIDKFGLEVFDRDLRVEINKNLNTKKKDWYQFADPNFLHFISGSAVDLIDKILTFDHEFTVEDIRNIDMDAYVKKVDAQQMVSFVHPSVYEDPSADYIEEDLTSICQNIPSKYINRKVLDTSEFSVIYSAYDENINAEVIIEKFNANEDLLFTKKVKILSNLQNSPYISKYFGCFVDDGLNNLVYENLNGLDWKVEFKKFDIDDIKDYIYSALLALQYSHSQGIIHRNVQPKSIFYDRKTGHAVLKHWHVAEFYIPRVKKTVQVGSLRFRAPELLLGLPYYDYSIDIWGIGVILATILFQENSFQKGVNETHQLSLIAELLGSWELKRVLKKYDLKEDENKIRVLDPE</sequence>
<evidence type="ECO:0000259" key="10">
    <source>
        <dbReference type="PROSITE" id="PS50011"/>
    </source>
</evidence>
<dbReference type="EC" id="2.7.11.1" evidence="9"/>
<comment type="catalytic activity">
    <reaction evidence="6 9">
        <text>L-threonyl-[protein] + ATP = O-phospho-L-threonyl-[protein] + ADP + H(+)</text>
        <dbReference type="Rhea" id="RHEA:46608"/>
        <dbReference type="Rhea" id="RHEA-COMP:11060"/>
        <dbReference type="Rhea" id="RHEA-COMP:11605"/>
        <dbReference type="ChEBI" id="CHEBI:15378"/>
        <dbReference type="ChEBI" id="CHEBI:30013"/>
        <dbReference type="ChEBI" id="CHEBI:30616"/>
        <dbReference type="ChEBI" id="CHEBI:61977"/>
        <dbReference type="ChEBI" id="CHEBI:456216"/>
        <dbReference type="EC" id="2.7.11.1"/>
    </reaction>
</comment>
<evidence type="ECO:0000256" key="9">
    <source>
        <dbReference type="RuleBase" id="RU369118"/>
    </source>
</evidence>
<dbReference type="PROSITE" id="PS00107">
    <property type="entry name" value="PROTEIN_KINASE_ATP"/>
    <property type="match status" value="2"/>
</dbReference>
<dbReference type="GO" id="GO:0005730">
    <property type="term" value="C:nucleolus"/>
    <property type="evidence" value="ECO:0007669"/>
    <property type="project" value="UniProtKB-ARBA"/>
</dbReference>
<dbReference type="PANTHER" id="PTHR24054">
    <property type="entry name" value="CASEIN KINASE II SUBUNIT ALPHA"/>
    <property type="match status" value="1"/>
</dbReference>
<dbReference type="Proteomes" id="UP001211065">
    <property type="component" value="Unassembled WGS sequence"/>
</dbReference>
<gene>
    <name evidence="11" type="primary">CSNK2A1</name>
    <name evidence="11" type="ORF">HK099_007847</name>
</gene>
<dbReference type="FunFam" id="1.10.510.10:FF:000459">
    <property type="entry name" value="Casein kinase II subunit alpha"/>
    <property type="match status" value="2"/>
</dbReference>
<dbReference type="GO" id="GO:0005829">
    <property type="term" value="C:cytosol"/>
    <property type="evidence" value="ECO:0007669"/>
    <property type="project" value="TreeGrafter"/>
</dbReference>
<evidence type="ECO:0000313" key="12">
    <source>
        <dbReference type="Proteomes" id="UP001211065"/>
    </source>
</evidence>
<dbReference type="InterPro" id="IPR000719">
    <property type="entry name" value="Prot_kinase_dom"/>
</dbReference>
<dbReference type="GO" id="GO:0005956">
    <property type="term" value="C:protein kinase CK2 complex"/>
    <property type="evidence" value="ECO:0007669"/>
    <property type="project" value="TreeGrafter"/>
</dbReference>
<evidence type="ECO:0000256" key="1">
    <source>
        <dbReference type="ARBA" id="ARBA00022527"/>
    </source>
</evidence>
<organism evidence="11 12">
    <name type="scientific">Clydaea vesicula</name>
    <dbReference type="NCBI Taxonomy" id="447962"/>
    <lineage>
        <taxon>Eukaryota</taxon>
        <taxon>Fungi</taxon>
        <taxon>Fungi incertae sedis</taxon>
        <taxon>Chytridiomycota</taxon>
        <taxon>Chytridiomycota incertae sedis</taxon>
        <taxon>Chytridiomycetes</taxon>
        <taxon>Lobulomycetales</taxon>
        <taxon>Lobulomycetaceae</taxon>
        <taxon>Clydaea</taxon>
    </lineage>
</organism>
<evidence type="ECO:0000256" key="4">
    <source>
        <dbReference type="ARBA" id="ARBA00022777"/>
    </source>
</evidence>
<reference evidence="11" key="1">
    <citation type="submission" date="2020-05" db="EMBL/GenBank/DDBJ databases">
        <title>Phylogenomic resolution of chytrid fungi.</title>
        <authorList>
            <person name="Stajich J.E."/>
            <person name="Amses K."/>
            <person name="Simmons R."/>
            <person name="Seto K."/>
            <person name="Myers J."/>
            <person name="Bonds A."/>
            <person name="Quandt C.A."/>
            <person name="Barry K."/>
            <person name="Liu P."/>
            <person name="Grigoriev I."/>
            <person name="Longcore J.E."/>
            <person name="James T.Y."/>
        </authorList>
    </citation>
    <scope>NUCLEOTIDE SEQUENCE</scope>
    <source>
        <strain evidence="11">JEL0476</strain>
    </source>
</reference>
<keyword evidence="2 9" id="KW-0808">Transferase</keyword>
<dbReference type="InterPro" id="IPR011009">
    <property type="entry name" value="Kinase-like_dom_sf"/>
</dbReference>
<evidence type="ECO:0000256" key="5">
    <source>
        <dbReference type="ARBA" id="ARBA00022840"/>
    </source>
</evidence>
<comment type="similarity">
    <text evidence="9">Belongs to the protein kinase superfamily. Ser/Thr protein kinase family. CK2 subfamily.</text>
</comment>
<protein>
    <recommendedName>
        <fullName evidence="9">Casein kinase II subunit alpha</fullName>
        <shortName evidence="9">CK II alpha</shortName>
        <ecNumber evidence="9">2.7.11.1</ecNumber>
    </recommendedName>
</protein>
<feature type="domain" description="Protein kinase" evidence="10">
    <location>
        <begin position="1683"/>
        <end position="1918"/>
    </location>
</feature>
<dbReference type="Gene3D" id="1.10.510.10">
    <property type="entry name" value="Transferase(Phosphotransferase) domain 1"/>
    <property type="match status" value="6"/>
</dbReference>
<keyword evidence="1 9" id="KW-0723">Serine/threonine-protein kinase</keyword>
<proteinExistence type="inferred from homology"/>
<dbReference type="FunFam" id="3.30.200.20:FF:000088">
    <property type="entry name" value="Casein kinase II subunit alpha"/>
    <property type="match status" value="2"/>
</dbReference>
<feature type="domain" description="Protein kinase" evidence="10">
    <location>
        <begin position="412"/>
        <end position="712"/>
    </location>
</feature>
<accession>A0AAD5XZJ3</accession>
<dbReference type="Gene3D" id="3.30.200.20">
    <property type="entry name" value="Phosphorylase Kinase, domain 1"/>
    <property type="match status" value="5"/>
</dbReference>
<dbReference type="GO" id="GO:0004674">
    <property type="term" value="F:protein serine/threonine kinase activity"/>
    <property type="evidence" value="ECO:0007669"/>
    <property type="project" value="UniProtKB-UniRule"/>
</dbReference>
<dbReference type="SUPFAM" id="SSF56112">
    <property type="entry name" value="Protein kinase-like (PK-like)"/>
    <property type="match status" value="6"/>
</dbReference>
<feature type="binding site" evidence="8">
    <location>
        <position position="118"/>
    </location>
    <ligand>
        <name>ATP</name>
        <dbReference type="ChEBI" id="CHEBI:30616"/>
    </ligand>
</feature>